<dbReference type="PATRIC" id="fig|573737.6.peg.554"/>
<evidence type="ECO:0000256" key="1">
    <source>
        <dbReference type="SAM" id="MobiDB-lite"/>
    </source>
</evidence>
<evidence type="ECO:0000313" key="3">
    <source>
        <dbReference type="Proteomes" id="UP000035050"/>
    </source>
</evidence>
<dbReference type="RefSeq" id="WP_046292932.1">
    <property type="nucleotide sequence ID" value="NZ_CP011253.3"/>
</dbReference>
<protein>
    <submittedName>
        <fullName evidence="2">Uncharacterized protein</fullName>
    </submittedName>
</protein>
<organism evidence="2 3">
    <name type="scientific">Pandoraea oxalativorans</name>
    <dbReference type="NCBI Taxonomy" id="573737"/>
    <lineage>
        <taxon>Bacteria</taxon>
        <taxon>Pseudomonadati</taxon>
        <taxon>Pseudomonadota</taxon>
        <taxon>Betaproteobacteria</taxon>
        <taxon>Burkholderiales</taxon>
        <taxon>Burkholderiaceae</taxon>
        <taxon>Pandoraea</taxon>
    </lineage>
</organism>
<gene>
    <name evidence="2" type="ORF">MB84_23900</name>
</gene>
<dbReference type="KEGG" id="pox:MB84_23900"/>
<name>A0A0E3YEB1_9BURK</name>
<dbReference type="Proteomes" id="UP000035050">
    <property type="component" value="Chromosome"/>
</dbReference>
<reference evidence="2" key="1">
    <citation type="submission" date="2016-06" db="EMBL/GenBank/DDBJ databases">
        <title>Pandoraea oxalativorans DSM 23570 Genome Sequencing.</title>
        <authorList>
            <person name="Ee R."/>
            <person name="Lim Y.-L."/>
            <person name="Yong D."/>
            <person name="Yin W.-F."/>
            <person name="Chan K.-G."/>
        </authorList>
    </citation>
    <scope>NUCLEOTIDE SEQUENCE</scope>
    <source>
        <strain evidence="2">DSM 23570</strain>
    </source>
</reference>
<dbReference type="AlphaFoldDB" id="A0A0E3YEB1"/>
<dbReference type="HOGENOM" id="CLU_2701402_0_0_4"/>
<dbReference type="OrthoDB" id="8943525at2"/>
<dbReference type="EMBL" id="CP011253">
    <property type="protein sequence ID" value="AKC71842.1"/>
    <property type="molecule type" value="Genomic_DNA"/>
</dbReference>
<evidence type="ECO:0000313" key="2">
    <source>
        <dbReference type="EMBL" id="AKC71842.1"/>
    </source>
</evidence>
<accession>A0A0E3YEB1</accession>
<proteinExistence type="predicted"/>
<sequence>MAITIGSPDAAVHRAWRLPGQGAASTVGTHRAASGADRYANALRALSSTPEPVSVTQDDAVKLSQNATAPRAT</sequence>
<keyword evidence="3" id="KW-1185">Reference proteome</keyword>
<feature type="region of interest" description="Disordered" evidence="1">
    <location>
        <begin position="49"/>
        <end position="73"/>
    </location>
</feature>